<name>A0A160TM78_9ZZZZ</name>
<feature type="domain" description="PilZ" evidence="1">
    <location>
        <begin position="24"/>
        <end position="105"/>
    </location>
</feature>
<dbReference type="InterPro" id="IPR009875">
    <property type="entry name" value="PilZ_domain"/>
</dbReference>
<gene>
    <name evidence="2" type="ORF">MGWOODY_Smn1686</name>
</gene>
<sequence length="231" mass="25357">MLDHFDDGELTKFSFSSLPPLSDERRQARRHVTVLRVAKLQTPRSEELCLVRNISSGGLMAHIYSELNIGELVTAEFKSGQSVSGRVLWRRDGLAGVKFDEPVDAAKILADNHDYAPSSQQPRAPRVGIDVKARIRVGARYYAVTLCNISQAGGRVSPGEPLEKGEKLILMLNGLPPIAGSVRWCDKEHAGIAFDNPIAFEALARWVPTMQAQARERRDAASDDKPDAQAG</sequence>
<dbReference type="EMBL" id="CZQE01000284">
    <property type="protein sequence ID" value="CUS45628.1"/>
    <property type="molecule type" value="Genomic_DNA"/>
</dbReference>
<dbReference type="Pfam" id="PF07238">
    <property type="entry name" value="PilZ"/>
    <property type="match status" value="2"/>
</dbReference>
<organism evidence="2">
    <name type="scientific">hydrothermal vent metagenome</name>
    <dbReference type="NCBI Taxonomy" id="652676"/>
    <lineage>
        <taxon>unclassified sequences</taxon>
        <taxon>metagenomes</taxon>
        <taxon>ecological metagenomes</taxon>
    </lineage>
</organism>
<feature type="domain" description="PilZ" evidence="1">
    <location>
        <begin position="121"/>
        <end position="198"/>
    </location>
</feature>
<dbReference type="SUPFAM" id="SSF141371">
    <property type="entry name" value="PilZ domain-like"/>
    <property type="match status" value="2"/>
</dbReference>
<dbReference type="AlphaFoldDB" id="A0A160TM78"/>
<evidence type="ECO:0000313" key="2">
    <source>
        <dbReference type="EMBL" id="CUS45628.1"/>
    </source>
</evidence>
<accession>A0A160TM78</accession>
<evidence type="ECO:0000259" key="1">
    <source>
        <dbReference type="Pfam" id="PF07238"/>
    </source>
</evidence>
<reference evidence="2" key="1">
    <citation type="submission" date="2015-10" db="EMBL/GenBank/DDBJ databases">
        <authorList>
            <person name="Gilbert D.G."/>
        </authorList>
    </citation>
    <scope>NUCLEOTIDE SEQUENCE</scope>
</reference>
<dbReference type="GO" id="GO:0035438">
    <property type="term" value="F:cyclic-di-GMP binding"/>
    <property type="evidence" value="ECO:0007669"/>
    <property type="project" value="InterPro"/>
</dbReference>
<proteinExistence type="predicted"/>
<protein>
    <recommendedName>
        <fullName evidence="1">PilZ domain-containing protein</fullName>
    </recommendedName>
</protein>